<dbReference type="Pfam" id="PF12819">
    <property type="entry name" value="Malectin_like"/>
    <property type="match status" value="1"/>
</dbReference>
<keyword evidence="9" id="KW-0677">Repeat</keyword>
<accession>A0A1D1Z7M5</accession>
<evidence type="ECO:0000256" key="15">
    <source>
        <dbReference type="ARBA" id="ARBA00023170"/>
    </source>
</evidence>
<dbReference type="PROSITE" id="PS50011">
    <property type="entry name" value="PROTEIN_KINASE_DOM"/>
    <property type="match status" value="1"/>
</dbReference>
<dbReference type="InterPro" id="IPR024788">
    <property type="entry name" value="Malectin-like_Carb-bd_dom"/>
</dbReference>
<evidence type="ECO:0000256" key="1">
    <source>
        <dbReference type="ARBA" id="ARBA00004167"/>
    </source>
</evidence>
<dbReference type="Gene3D" id="3.30.200.20">
    <property type="entry name" value="Phosphorylase Kinase, domain 1"/>
    <property type="match status" value="1"/>
</dbReference>
<evidence type="ECO:0000256" key="2">
    <source>
        <dbReference type="ARBA" id="ARBA00012513"/>
    </source>
</evidence>
<evidence type="ECO:0000256" key="4">
    <source>
        <dbReference type="ARBA" id="ARBA00022553"/>
    </source>
</evidence>
<dbReference type="AlphaFoldDB" id="A0A1D1Z7M5"/>
<keyword evidence="6" id="KW-0808">Transferase</keyword>
<dbReference type="Gene3D" id="2.60.120.430">
    <property type="entry name" value="Galactose-binding lectin"/>
    <property type="match status" value="1"/>
</dbReference>
<keyword evidence="8 20" id="KW-0732">Signal</keyword>
<comment type="catalytic activity">
    <reaction evidence="16">
        <text>L-threonyl-[protein] + ATP = O-phospho-L-threonyl-[protein] + ADP + H(+)</text>
        <dbReference type="Rhea" id="RHEA:46608"/>
        <dbReference type="Rhea" id="RHEA-COMP:11060"/>
        <dbReference type="Rhea" id="RHEA-COMP:11605"/>
        <dbReference type="ChEBI" id="CHEBI:15378"/>
        <dbReference type="ChEBI" id="CHEBI:30013"/>
        <dbReference type="ChEBI" id="CHEBI:30616"/>
        <dbReference type="ChEBI" id="CHEBI:61977"/>
        <dbReference type="ChEBI" id="CHEBI:456216"/>
        <dbReference type="EC" id="2.7.11.1"/>
    </reaction>
</comment>
<dbReference type="Gene3D" id="1.10.510.10">
    <property type="entry name" value="Transferase(Phosphotransferase) domain 1"/>
    <property type="match status" value="1"/>
</dbReference>
<evidence type="ECO:0000256" key="7">
    <source>
        <dbReference type="ARBA" id="ARBA00022692"/>
    </source>
</evidence>
<dbReference type="InterPro" id="IPR032675">
    <property type="entry name" value="LRR_dom_sf"/>
</dbReference>
<keyword evidence="11 22" id="KW-0418">Kinase</keyword>
<evidence type="ECO:0000256" key="3">
    <source>
        <dbReference type="ARBA" id="ARBA00022527"/>
    </source>
</evidence>
<dbReference type="Pfam" id="PF00560">
    <property type="entry name" value="LRR_1"/>
    <property type="match status" value="1"/>
</dbReference>
<dbReference type="GO" id="GO:0004674">
    <property type="term" value="F:protein serine/threonine kinase activity"/>
    <property type="evidence" value="ECO:0007669"/>
    <property type="project" value="UniProtKB-KW"/>
</dbReference>
<evidence type="ECO:0000256" key="11">
    <source>
        <dbReference type="ARBA" id="ARBA00022777"/>
    </source>
</evidence>
<organism evidence="22">
    <name type="scientific">Anthurium amnicola</name>
    <dbReference type="NCBI Taxonomy" id="1678845"/>
    <lineage>
        <taxon>Eukaryota</taxon>
        <taxon>Viridiplantae</taxon>
        <taxon>Streptophyta</taxon>
        <taxon>Embryophyta</taxon>
        <taxon>Tracheophyta</taxon>
        <taxon>Spermatophyta</taxon>
        <taxon>Magnoliopsida</taxon>
        <taxon>Liliopsida</taxon>
        <taxon>Araceae</taxon>
        <taxon>Pothoideae</taxon>
        <taxon>Potheae</taxon>
        <taxon>Anthurium</taxon>
    </lineage>
</organism>
<evidence type="ECO:0000256" key="8">
    <source>
        <dbReference type="ARBA" id="ARBA00022729"/>
    </source>
</evidence>
<comment type="catalytic activity">
    <reaction evidence="17">
        <text>L-seryl-[protein] + ATP = O-phospho-L-seryl-[protein] + ADP + H(+)</text>
        <dbReference type="Rhea" id="RHEA:17989"/>
        <dbReference type="Rhea" id="RHEA-COMP:9863"/>
        <dbReference type="Rhea" id="RHEA-COMP:11604"/>
        <dbReference type="ChEBI" id="CHEBI:15378"/>
        <dbReference type="ChEBI" id="CHEBI:29999"/>
        <dbReference type="ChEBI" id="CHEBI:30616"/>
        <dbReference type="ChEBI" id="CHEBI:83421"/>
        <dbReference type="ChEBI" id="CHEBI:456216"/>
        <dbReference type="EC" id="2.7.11.1"/>
    </reaction>
</comment>
<feature type="domain" description="Protein kinase" evidence="21">
    <location>
        <begin position="585"/>
        <end position="862"/>
    </location>
</feature>
<dbReference type="GO" id="GO:0005524">
    <property type="term" value="F:ATP binding"/>
    <property type="evidence" value="ECO:0007669"/>
    <property type="project" value="UniProtKB-KW"/>
</dbReference>
<feature type="region of interest" description="Disordered" evidence="18">
    <location>
        <begin position="894"/>
        <end position="916"/>
    </location>
</feature>
<keyword evidence="13 19" id="KW-1133">Transmembrane helix</keyword>
<sequence length="916" mass="99968">MALGSLARVLFLYSLLVQTAGALQGFVSINCCGTRNTTDPIPWISDDDLLPGRAGECRNVSVNTASGGSGDNATARVFTARGVVKWCYELPAVDGQAYLVRATFLGGPNLMLPRPSGGGDSFDLSICSTPISRVVPSTADDALQTVEGVCGATGDLTDVCLVNSNGSAYISKLELRPLSDGGVYLEGDHSTVLKLVARVDAGNRNPQQAYRYPADPSDRIWSAETSFTGRGAVNSSKATPRGATTYVPLEVLQTAAEDPDRLVFLHTGLDAGERAYLIILHLMELQPGVRAGQRRFDVYVNGARTQERALDILGGGDTAAANYRAVKLRANASGFLNISLVKAADAGVAGLGPICNAYEIFQVYRRGAQTARRDGEAARKLREELLAANPGDGVVGSWYGDPCAPSPPWEGVACEERESHGNTTLVITKLDLSRKGLQGPLPSVIAELTDLRELDLQSNNFTGSIPESLVSLPHLTKLSVDCNSQLPPGLWNRSNLNMRCDGHYNSGMQPCQRNIFIGSVAGASVAFTVAFGIIFTCFYKRVHRTERKDQKIVERTIFSIPSSDSHSRSITIQQFPLEYIRNMTSNYKTMIAEGGFGVVYRGTLAHGQEVAVKVRSATSTQGTREFENEVNLLSAIHHGNLVPLLGYCRENDQQILVYPFMSNGSLQDRLYGEAAKRKALDWPTRLSIALGTARGLMYLHNFEGRCIIHRDVKSSNILLDDSMSAKVADFGFSKYAPQEGDSGTSLEVRGTAGYLDPEYYSTQNLSTKSDVFSFGVVLLEIISGREPLNIHRPRNEWSLVEWAKAHIRESRIDEIVDPSIRAGYHPETMWRVVEIASTCVESFSIYRPSMEDIVRELEDALIIENNASEYMRSIESFGGSNRFVSLERKMLAPIPSPTEPSPTSTFCEIMSPPQPR</sequence>
<dbReference type="InterPro" id="IPR011009">
    <property type="entry name" value="Kinase-like_dom_sf"/>
</dbReference>
<dbReference type="FunFam" id="1.10.510.10:FF:000146">
    <property type="entry name" value="LRR receptor-like serine/threonine-protein kinase IOS1"/>
    <property type="match status" value="1"/>
</dbReference>
<keyword evidence="5" id="KW-0433">Leucine-rich repeat</keyword>
<dbReference type="PANTHER" id="PTHR45631:SF27">
    <property type="entry name" value="PROTEIN KINASE DOMAIN-CONTAINING PROTEIN"/>
    <property type="match status" value="1"/>
</dbReference>
<evidence type="ECO:0000256" key="20">
    <source>
        <dbReference type="SAM" id="SignalP"/>
    </source>
</evidence>
<dbReference type="CDD" id="cd14066">
    <property type="entry name" value="STKc_IRAK"/>
    <property type="match status" value="1"/>
</dbReference>
<evidence type="ECO:0000259" key="21">
    <source>
        <dbReference type="PROSITE" id="PS50011"/>
    </source>
</evidence>
<evidence type="ECO:0000256" key="13">
    <source>
        <dbReference type="ARBA" id="ARBA00022989"/>
    </source>
</evidence>
<dbReference type="InterPro" id="IPR001245">
    <property type="entry name" value="Ser-Thr/Tyr_kinase_cat_dom"/>
</dbReference>
<keyword evidence="14 19" id="KW-0472">Membrane</keyword>
<evidence type="ECO:0000256" key="17">
    <source>
        <dbReference type="ARBA" id="ARBA00048679"/>
    </source>
</evidence>
<dbReference type="EMBL" id="GDJX01005028">
    <property type="protein sequence ID" value="JAT62908.1"/>
    <property type="molecule type" value="Transcribed_RNA"/>
</dbReference>
<keyword evidence="7 19" id="KW-0812">Transmembrane</keyword>
<reference evidence="22" key="1">
    <citation type="submission" date="2015-07" db="EMBL/GenBank/DDBJ databases">
        <title>Transcriptome Assembly of Anthurium amnicola.</title>
        <authorList>
            <person name="Suzuki J."/>
        </authorList>
    </citation>
    <scope>NUCLEOTIDE SEQUENCE</scope>
</reference>
<dbReference type="PROSITE" id="PS00108">
    <property type="entry name" value="PROTEIN_KINASE_ST"/>
    <property type="match status" value="1"/>
</dbReference>
<dbReference type="PANTHER" id="PTHR45631">
    <property type="entry name" value="OS07G0107800 PROTEIN-RELATED"/>
    <property type="match status" value="1"/>
</dbReference>
<evidence type="ECO:0000256" key="18">
    <source>
        <dbReference type="SAM" id="MobiDB-lite"/>
    </source>
</evidence>
<dbReference type="SMART" id="SM00220">
    <property type="entry name" value="S_TKc"/>
    <property type="match status" value="1"/>
</dbReference>
<keyword evidence="3" id="KW-0723">Serine/threonine-protein kinase</keyword>
<keyword evidence="12" id="KW-0067">ATP-binding</keyword>
<evidence type="ECO:0000313" key="22">
    <source>
        <dbReference type="EMBL" id="JAT62908.1"/>
    </source>
</evidence>
<name>A0A1D1Z7M5_9ARAE</name>
<proteinExistence type="predicted"/>
<feature type="signal peptide" evidence="20">
    <location>
        <begin position="1"/>
        <end position="22"/>
    </location>
</feature>
<dbReference type="Pfam" id="PF07714">
    <property type="entry name" value="PK_Tyr_Ser-Thr"/>
    <property type="match status" value="1"/>
</dbReference>
<comment type="subcellular location">
    <subcellularLocation>
        <location evidence="1">Membrane</location>
        <topology evidence="1">Single-pass membrane protein</topology>
    </subcellularLocation>
</comment>
<dbReference type="FunFam" id="3.80.10.10:FF:000129">
    <property type="entry name" value="Leucine-rich repeat receptor-like kinase"/>
    <property type="match status" value="1"/>
</dbReference>
<dbReference type="InterPro" id="IPR001611">
    <property type="entry name" value="Leu-rich_rpt"/>
</dbReference>
<evidence type="ECO:0000256" key="16">
    <source>
        <dbReference type="ARBA" id="ARBA00047899"/>
    </source>
</evidence>
<dbReference type="SUPFAM" id="SSF52058">
    <property type="entry name" value="L domain-like"/>
    <property type="match status" value="1"/>
</dbReference>
<dbReference type="FunFam" id="3.30.200.20:FF:000039">
    <property type="entry name" value="receptor-like protein kinase FERONIA"/>
    <property type="match status" value="1"/>
</dbReference>
<feature type="chain" id="PRO_5008900804" description="non-specific serine/threonine protein kinase" evidence="20">
    <location>
        <begin position="23"/>
        <end position="916"/>
    </location>
</feature>
<dbReference type="EC" id="2.7.11.1" evidence="2"/>
<dbReference type="InterPro" id="IPR000719">
    <property type="entry name" value="Prot_kinase_dom"/>
</dbReference>
<keyword evidence="15 22" id="KW-0675">Receptor</keyword>
<feature type="transmembrane region" description="Helical" evidence="19">
    <location>
        <begin position="515"/>
        <end position="539"/>
    </location>
</feature>
<keyword evidence="10" id="KW-0547">Nucleotide-binding</keyword>
<evidence type="ECO:0000256" key="12">
    <source>
        <dbReference type="ARBA" id="ARBA00022840"/>
    </source>
</evidence>
<evidence type="ECO:0000256" key="6">
    <source>
        <dbReference type="ARBA" id="ARBA00022679"/>
    </source>
</evidence>
<evidence type="ECO:0000256" key="5">
    <source>
        <dbReference type="ARBA" id="ARBA00022614"/>
    </source>
</evidence>
<gene>
    <name evidence="22" type="primary">NORK_3</name>
    <name evidence="22" type="ORF">g.54123</name>
</gene>
<dbReference type="SUPFAM" id="SSF56112">
    <property type="entry name" value="Protein kinase-like (PK-like)"/>
    <property type="match status" value="1"/>
</dbReference>
<keyword evidence="4" id="KW-0597">Phosphoprotein</keyword>
<dbReference type="GO" id="GO:0016020">
    <property type="term" value="C:membrane"/>
    <property type="evidence" value="ECO:0007669"/>
    <property type="project" value="UniProtKB-SubCell"/>
</dbReference>
<evidence type="ECO:0000256" key="9">
    <source>
        <dbReference type="ARBA" id="ARBA00022737"/>
    </source>
</evidence>
<dbReference type="InterPro" id="IPR008271">
    <property type="entry name" value="Ser/Thr_kinase_AS"/>
</dbReference>
<evidence type="ECO:0000256" key="19">
    <source>
        <dbReference type="SAM" id="Phobius"/>
    </source>
</evidence>
<protein>
    <recommendedName>
        <fullName evidence="2">non-specific serine/threonine protein kinase</fullName>
        <ecNumber evidence="2">2.7.11.1</ecNumber>
    </recommendedName>
</protein>
<evidence type="ECO:0000256" key="10">
    <source>
        <dbReference type="ARBA" id="ARBA00022741"/>
    </source>
</evidence>
<dbReference type="Gene3D" id="3.80.10.10">
    <property type="entry name" value="Ribonuclease Inhibitor"/>
    <property type="match status" value="1"/>
</dbReference>
<evidence type="ECO:0000256" key="14">
    <source>
        <dbReference type="ARBA" id="ARBA00023136"/>
    </source>
</evidence>